<dbReference type="EMBL" id="CH473951">
    <property type="protein sequence ID" value="EDM02341.1"/>
    <property type="molecule type" value="Genomic_DNA"/>
</dbReference>
<reference evidence="2 3" key="1">
    <citation type="submission" date="2005-07" db="EMBL/GenBank/DDBJ databases">
        <authorList>
            <person name="Mural R.J."/>
            <person name="Li P.W."/>
            <person name="Adams M.D."/>
            <person name="Amanatides P.G."/>
            <person name="Baden-Tillson H."/>
            <person name="Barnstead M."/>
            <person name="Chin S.H."/>
            <person name="Dew I."/>
            <person name="Evans C.A."/>
            <person name="Ferriera S."/>
            <person name="Flanigan M."/>
            <person name="Fosler C."/>
            <person name="Glodek A."/>
            <person name="Gu Z."/>
            <person name="Holt R.A."/>
            <person name="Jennings D."/>
            <person name="Kraft C.L."/>
            <person name="Lu F."/>
            <person name="Nguyen T."/>
            <person name="Nusskern D.R."/>
            <person name="Pfannkoch C.M."/>
            <person name="Sitter C."/>
            <person name="Sutton G.G."/>
            <person name="Venter J.C."/>
            <person name="Wang Z."/>
            <person name="Woodage T."/>
            <person name="Zheng X.H."/>
            <person name="Zhong F."/>
        </authorList>
    </citation>
    <scope>NUCLEOTIDE SEQUENCE [LARGE SCALE GENOMIC DNA]</scope>
    <source>
        <strain>BN</strain>
        <strain evidence="3">Sprague-Dawley</strain>
    </source>
</reference>
<proteinExistence type="predicted"/>
<keyword evidence="1" id="KW-0812">Transmembrane</keyword>
<sequence length="32" mass="3744">MYSLYRIRSLAPFLFTAVAWSVMALLMVDLYT</sequence>
<protein>
    <submittedName>
        <fullName evidence="2">RCG36940</fullName>
    </submittedName>
</protein>
<name>A6HTX8_RAT</name>
<accession>A6HTX8</accession>
<evidence type="ECO:0000313" key="3">
    <source>
        <dbReference type="Proteomes" id="UP000234681"/>
    </source>
</evidence>
<dbReference type="Proteomes" id="UP000234681">
    <property type="component" value="Chromosome 15"/>
</dbReference>
<evidence type="ECO:0000313" key="2">
    <source>
        <dbReference type="EMBL" id="EDM02341.1"/>
    </source>
</evidence>
<feature type="transmembrane region" description="Helical" evidence="1">
    <location>
        <begin position="12"/>
        <end position="31"/>
    </location>
</feature>
<evidence type="ECO:0000256" key="1">
    <source>
        <dbReference type="SAM" id="Phobius"/>
    </source>
</evidence>
<gene>
    <name evidence="2" type="ORF">rCG_36940</name>
</gene>
<keyword evidence="1" id="KW-0472">Membrane</keyword>
<keyword evidence="1" id="KW-1133">Transmembrane helix</keyword>
<dbReference type="AlphaFoldDB" id="A6HTX8"/>
<organism evidence="2 3">
    <name type="scientific">Rattus norvegicus</name>
    <name type="common">Rat</name>
    <dbReference type="NCBI Taxonomy" id="10116"/>
    <lineage>
        <taxon>Eukaryota</taxon>
        <taxon>Metazoa</taxon>
        <taxon>Chordata</taxon>
        <taxon>Craniata</taxon>
        <taxon>Vertebrata</taxon>
        <taxon>Euteleostomi</taxon>
        <taxon>Mammalia</taxon>
        <taxon>Eutheria</taxon>
        <taxon>Euarchontoglires</taxon>
        <taxon>Glires</taxon>
        <taxon>Rodentia</taxon>
        <taxon>Myomorpha</taxon>
        <taxon>Muroidea</taxon>
        <taxon>Muridae</taxon>
        <taxon>Murinae</taxon>
        <taxon>Rattus</taxon>
    </lineage>
</organism>